<dbReference type="InterPro" id="IPR036034">
    <property type="entry name" value="PDZ_sf"/>
</dbReference>
<dbReference type="Pfam" id="PF00595">
    <property type="entry name" value="PDZ"/>
    <property type="match status" value="2"/>
</dbReference>
<sequence length="307" mass="33388">MALYPSLEDMKVDHMGRAQFASNLSCESSTSNQQSEIYTPSAPAIDETLSVRYPTLNEFMGLELTRDVIAANMPEYLDTPQSMQVTTKPQMTVQQNNSSGLIAPISGQSLAMYKAQITNGIRQLILCKDSDKKVGLRVQPVNNGIFVSLVAKNSPAAMAGLRFGDQILEINGKCVAGLSMEAVHDIIKKSPATGISFVVRDRPFERTVTLHKNSTGHIGFTFKDGKITGLVVDSSAARNGLLIDHNLLEVNGQNVVGMKDKEITKIVSEGGDVITVTVVPSYIYQHMTKSISPNLLKNLMDHSSPTF</sequence>
<feature type="domain" description="PDZ" evidence="2">
    <location>
        <begin position="207"/>
        <end position="282"/>
    </location>
</feature>
<name>A0AAN8P0T2_POLSC</name>
<dbReference type="InterPro" id="IPR001478">
    <property type="entry name" value="PDZ"/>
</dbReference>
<dbReference type="SMART" id="SM00228">
    <property type="entry name" value="PDZ"/>
    <property type="match status" value="2"/>
</dbReference>
<dbReference type="Gene3D" id="2.30.42.10">
    <property type="match status" value="2"/>
</dbReference>
<dbReference type="CDD" id="cd06794">
    <property type="entry name" value="PDZ2_syntenin-like"/>
    <property type="match status" value="1"/>
</dbReference>
<dbReference type="CDD" id="cd06721">
    <property type="entry name" value="PDZ1_syntenin-like"/>
    <property type="match status" value="1"/>
</dbReference>
<dbReference type="GO" id="GO:0005737">
    <property type="term" value="C:cytoplasm"/>
    <property type="evidence" value="ECO:0007669"/>
    <property type="project" value="TreeGrafter"/>
</dbReference>
<evidence type="ECO:0000256" key="1">
    <source>
        <dbReference type="ARBA" id="ARBA00022737"/>
    </source>
</evidence>
<dbReference type="PANTHER" id="PTHR12345:SF3">
    <property type="entry name" value="PDZ DOMAIN-CONTAINING PROTEIN"/>
    <property type="match status" value="1"/>
</dbReference>
<reference evidence="3 4" key="1">
    <citation type="submission" date="2023-10" db="EMBL/GenBank/DDBJ databases">
        <title>Genomes of two closely related lineages of the louse Polyplax serrata with different host specificities.</title>
        <authorList>
            <person name="Martinu J."/>
            <person name="Tarabai H."/>
            <person name="Stefka J."/>
            <person name="Hypsa V."/>
        </authorList>
    </citation>
    <scope>NUCLEOTIDE SEQUENCE [LARGE SCALE GENOMIC DNA]</scope>
    <source>
        <strain evidence="3">HR10_N</strain>
    </source>
</reference>
<dbReference type="SUPFAM" id="SSF50156">
    <property type="entry name" value="PDZ domain-like"/>
    <property type="match status" value="2"/>
</dbReference>
<organism evidence="3 4">
    <name type="scientific">Polyplax serrata</name>
    <name type="common">Common mouse louse</name>
    <dbReference type="NCBI Taxonomy" id="468196"/>
    <lineage>
        <taxon>Eukaryota</taxon>
        <taxon>Metazoa</taxon>
        <taxon>Ecdysozoa</taxon>
        <taxon>Arthropoda</taxon>
        <taxon>Hexapoda</taxon>
        <taxon>Insecta</taxon>
        <taxon>Pterygota</taxon>
        <taxon>Neoptera</taxon>
        <taxon>Paraneoptera</taxon>
        <taxon>Psocodea</taxon>
        <taxon>Troctomorpha</taxon>
        <taxon>Phthiraptera</taxon>
        <taxon>Anoplura</taxon>
        <taxon>Polyplacidae</taxon>
        <taxon>Polyplax</taxon>
    </lineage>
</organism>
<dbReference type="AlphaFoldDB" id="A0AAN8P0T2"/>
<dbReference type="Proteomes" id="UP001372834">
    <property type="component" value="Unassembled WGS sequence"/>
</dbReference>
<dbReference type="PROSITE" id="PS50106">
    <property type="entry name" value="PDZ"/>
    <property type="match status" value="2"/>
</dbReference>
<keyword evidence="1" id="KW-0677">Repeat</keyword>
<dbReference type="InterPro" id="IPR051230">
    <property type="entry name" value="APP-Binding"/>
</dbReference>
<evidence type="ECO:0000259" key="2">
    <source>
        <dbReference type="PROSITE" id="PS50106"/>
    </source>
</evidence>
<gene>
    <name evidence="3" type="ORF">RUM43_006022</name>
</gene>
<protein>
    <recommendedName>
        <fullName evidence="2">PDZ domain-containing protein</fullName>
    </recommendedName>
</protein>
<feature type="domain" description="PDZ" evidence="2">
    <location>
        <begin position="123"/>
        <end position="202"/>
    </location>
</feature>
<comment type="caution">
    <text evidence="3">The sequence shown here is derived from an EMBL/GenBank/DDBJ whole genome shotgun (WGS) entry which is preliminary data.</text>
</comment>
<evidence type="ECO:0000313" key="3">
    <source>
        <dbReference type="EMBL" id="KAK6625723.1"/>
    </source>
</evidence>
<proteinExistence type="predicted"/>
<dbReference type="FunFam" id="2.30.42.10:FF:000043">
    <property type="entry name" value="Syntenin-1 isoform X1"/>
    <property type="match status" value="1"/>
</dbReference>
<dbReference type="GO" id="GO:0005886">
    <property type="term" value="C:plasma membrane"/>
    <property type="evidence" value="ECO:0007669"/>
    <property type="project" value="TreeGrafter"/>
</dbReference>
<dbReference type="EMBL" id="JAWJWE010000037">
    <property type="protein sequence ID" value="KAK6625723.1"/>
    <property type="molecule type" value="Genomic_DNA"/>
</dbReference>
<dbReference type="PANTHER" id="PTHR12345">
    <property type="entry name" value="SYNTENIN RELATED"/>
    <property type="match status" value="1"/>
</dbReference>
<evidence type="ECO:0000313" key="4">
    <source>
        <dbReference type="Proteomes" id="UP001372834"/>
    </source>
</evidence>
<accession>A0AAN8P0T2</accession>